<dbReference type="GO" id="GO:0006633">
    <property type="term" value="P:fatty acid biosynthetic process"/>
    <property type="evidence" value="ECO:0007669"/>
    <property type="project" value="UniProtKB-KW"/>
</dbReference>
<reference evidence="10 11" key="1">
    <citation type="submission" date="2019-08" db="EMBL/GenBank/DDBJ databases">
        <title>The genome of the soybean aphid Biotype 1, its phylome, world population structure and adaptation to the North American continent.</title>
        <authorList>
            <person name="Giordano R."/>
            <person name="Donthu R.K."/>
            <person name="Hernandez A.G."/>
            <person name="Wright C.L."/>
            <person name="Zimin A.V."/>
        </authorList>
    </citation>
    <scope>NUCLEOTIDE SEQUENCE [LARGE SCALE GENOMIC DNA]</scope>
    <source>
        <tissue evidence="10">Whole aphids</tissue>
    </source>
</reference>
<dbReference type="InterPro" id="IPR036736">
    <property type="entry name" value="ACP-like_sf"/>
</dbReference>
<evidence type="ECO:0000256" key="8">
    <source>
        <dbReference type="ARBA" id="ARBA00023268"/>
    </source>
</evidence>
<evidence type="ECO:0000256" key="5">
    <source>
        <dbReference type="ARBA" id="ARBA00023002"/>
    </source>
</evidence>
<keyword evidence="6" id="KW-0443">Lipid metabolism</keyword>
<keyword evidence="3" id="KW-0276">Fatty acid metabolism</keyword>
<gene>
    <name evidence="10" type="ORF">AGLY_013196</name>
</gene>
<dbReference type="OrthoDB" id="329835at2759"/>
<proteinExistence type="predicted"/>
<keyword evidence="1" id="KW-0596">Phosphopantetheine</keyword>
<dbReference type="EMBL" id="VYZN01000054">
    <property type="protein sequence ID" value="KAE9526548.1"/>
    <property type="molecule type" value="Genomic_DNA"/>
</dbReference>
<name>A0A6G0T5L6_APHGL</name>
<dbReference type="InterPro" id="IPR057326">
    <property type="entry name" value="KR_dom"/>
</dbReference>
<dbReference type="Pfam" id="PF00550">
    <property type="entry name" value="PP-binding"/>
    <property type="match status" value="1"/>
</dbReference>
<keyword evidence="8" id="KW-0511">Multifunctional enzyme</keyword>
<evidence type="ECO:0000256" key="7">
    <source>
        <dbReference type="ARBA" id="ARBA00023160"/>
    </source>
</evidence>
<dbReference type="SUPFAM" id="SSF51735">
    <property type="entry name" value="NAD(P)-binding Rossmann-fold domains"/>
    <property type="match status" value="1"/>
</dbReference>
<dbReference type="GO" id="GO:0016491">
    <property type="term" value="F:oxidoreductase activity"/>
    <property type="evidence" value="ECO:0007669"/>
    <property type="project" value="UniProtKB-KW"/>
</dbReference>
<dbReference type="InterPro" id="IPR036291">
    <property type="entry name" value="NAD(P)-bd_dom_sf"/>
</dbReference>
<evidence type="ECO:0000256" key="6">
    <source>
        <dbReference type="ARBA" id="ARBA00023098"/>
    </source>
</evidence>
<evidence type="ECO:0000256" key="3">
    <source>
        <dbReference type="ARBA" id="ARBA00022832"/>
    </source>
</evidence>
<dbReference type="InterPro" id="IPR013968">
    <property type="entry name" value="PKS_KR"/>
</dbReference>
<dbReference type="AlphaFoldDB" id="A0A6G0T5L6"/>
<dbReference type="Gene3D" id="3.40.50.720">
    <property type="entry name" value="NAD(P)-binding Rossmann-like Domain"/>
    <property type="match status" value="1"/>
</dbReference>
<dbReference type="InterPro" id="IPR050091">
    <property type="entry name" value="PKS_NRPS_Biosynth_Enz"/>
</dbReference>
<dbReference type="GO" id="GO:0004312">
    <property type="term" value="F:fatty acid synthase activity"/>
    <property type="evidence" value="ECO:0007669"/>
    <property type="project" value="TreeGrafter"/>
</dbReference>
<keyword evidence="4" id="KW-0521">NADP</keyword>
<dbReference type="PANTHER" id="PTHR43775">
    <property type="entry name" value="FATTY ACID SYNTHASE"/>
    <property type="match status" value="1"/>
</dbReference>
<sequence>MRLNCIYFKHYLTIVINLCRRTESFNYIGKIVLKIRDEESKKVVVPAPKKVLAVPKTFVDPENTYVVIGGLSDFGLQMANFLVTRGAKKIVLVSSSGVSTGFQSLFMRRWKEKNIQVAVIAYDTTKPEETEALLKEVNQLGPVAGIFHVDSVLHSISSTDLTAADFRSAYDQKALSVINLDTASQKLCPKLKYFFVWSSGTSGHGIAGQANYGYSDSAIGKISEARKAAGYPSTVVEWGAIGDVGPILDTFDDNNAIVSGSLPQRIASVLNVVDDFLNQPHAVLSSSVLVEKKMANVEPVSNVLGTSTLTELGLDSLLGTDIKQVLEQDFNIEFSAKEIRELTFDIIKELHPQLSHHSPNKYKLKSYILFQKNFFIRILVKVNIFQQNKLHQNFSLLFIWCFFKKLNT</sequence>
<evidence type="ECO:0000256" key="4">
    <source>
        <dbReference type="ARBA" id="ARBA00022857"/>
    </source>
</evidence>
<keyword evidence="7" id="KW-0275">Fatty acid biosynthesis</keyword>
<dbReference type="Gene3D" id="1.10.1200.10">
    <property type="entry name" value="ACP-like"/>
    <property type="match status" value="1"/>
</dbReference>
<dbReference type="SUPFAM" id="SSF47336">
    <property type="entry name" value="ACP-like"/>
    <property type="match status" value="1"/>
</dbReference>
<keyword evidence="5" id="KW-0560">Oxidoreductase</keyword>
<dbReference type="Proteomes" id="UP000475862">
    <property type="component" value="Unassembled WGS sequence"/>
</dbReference>
<accession>A0A6G0T5L6</accession>
<dbReference type="PANTHER" id="PTHR43775:SF7">
    <property type="entry name" value="FATTY ACID SYNTHASE"/>
    <property type="match status" value="1"/>
</dbReference>
<evidence type="ECO:0000256" key="1">
    <source>
        <dbReference type="ARBA" id="ARBA00022450"/>
    </source>
</evidence>
<keyword evidence="11" id="KW-1185">Reference proteome</keyword>
<feature type="domain" description="Ketoreductase" evidence="9">
    <location>
        <begin position="63"/>
        <end position="244"/>
    </location>
</feature>
<dbReference type="Pfam" id="PF08659">
    <property type="entry name" value="KR"/>
    <property type="match status" value="1"/>
</dbReference>
<evidence type="ECO:0000313" key="10">
    <source>
        <dbReference type="EMBL" id="KAE9526548.1"/>
    </source>
</evidence>
<evidence type="ECO:0000313" key="11">
    <source>
        <dbReference type="Proteomes" id="UP000475862"/>
    </source>
</evidence>
<dbReference type="SMART" id="SM00822">
    <property type="entry name" value="PKS_KR"/>
    <property type="match status" value="1"/>
</dbReference>
<keyword evidence="2" id="KW-0444">Lipid biosynthesis</keyword>
<evidence type="ECO:0000259" key="9">
    <source>
        <dbReference type="SMART" id="SM00822"/>
    </source>
</evidence>
<dbReference type="InterPro" id="IPR009081">
    <property type="entry name" value="PP-bd_ACP"/>
</dbReference>
<protein>
    <recommendedName>
        <fullName evidence="9">Ketoreductase domain-containing protein</fullName>
    </recommendedName>
</protein>
<dbReference type="Gene3D" id="3.90.180.10">
    <property type="entry name" value="Medium-chain alcohol dehydrogenases, catalytic domain"/>
    <property type="match status" value="1"/>
</dbReference>
<evidence type="ECO:0000256" key="2">
    <source>
        <dbReference type="ARBA" id="ARBA00022516"/>
    </source>
</evidence>
<comment type="caution">
    <text evidence="10">The sequence shown here is derived from an EMBL/GenBank/DDBJ whole genome shotgun (WGS) entry which is preliminary data.</text>
</comment>
<organism evidence="10 11">
    <name type="scientific">Aphis glycines</name>
    <name type="common">Soybean aphid</name>
    <dbReference type="NCBI Taxonomy" id="307491"/>
    <lineage>
        <taxon>Eukaryota</taxon>
        <taxon>Metazoa</taxon>
        <taxon>Ecdysozoa</taxon>
        <taxon>Arthropoda</taxon>
        <taxon>Hexapoda</taxon>
        <taxon>Insecta</taxon>
        <taxon>Pterygota</taxon>
        <taxon>Neoptera</taxon>
        <taxon>Paraneoptera</taxon>
        <taxon>Hemiptera</taxon>
        <taxon>Sternorrhyncha</taxon>
        <taxon>Aphidomorpha</taxon>
        <taxon>Aphidoidea</taxon>
        <taxon>Aphididae</taxon>
        <taxon>Aphidini</taxon>
        <taxon>Aphis</taxon>
        <taxon>Aphis</taxon>
    </lineage>
</organism>